<keyword evidence="3" id="KW-1185">Reference proteome</keyword>
<name>A0A919E263_9ACTN</name>
<dbReference type="EMBL" id="BNBC01000061">
    <property type="protein sequence ID" value="GHF12017.1"/>
    <property type="molecule type" value="Genomic_DNA"/>
</dbReference>
<gene>
    <name evidence="2" type="ORF">GCM10014715_79700</name>
</gene>
<organism evidence="2 3">
    <name type="scientific">Streptomyces spiralis</name>
    <dbReference type="NCBI Taxonomy" id="66376"/>
    <lineage>
        <taxon>Bacteria</taxon>
        <taxon>Bacillati</taxon>
        <taxon>Actinomycetota</taxon>
        <taxon>Actinomycetes</taxon>
        <taxon>Kitasatosporales</taxon>
        <taxon>Streptomycetaceae</taxon>
        <taxon>Streptomyces</taxon>
    </lineage>
</organism>
<dbReference type="Proteomes" id="UP000641386">
    <property type="component" value="Unassembled WGS sequence"/>
</dbReference>
<dbReference type="AlphaFoldDB" id="A0A919E263"/>
<feature type="region of interest" description="Disordered" evidence="1">
    <location>
        <begin position="27"/>
        <end position="55"/>
    </location>
</feature>
<evidence type="ECO:0000256" key="1">
    <source>
        <dbReference type="SAM" id="MobiDB-lite"/>
    </source>
</evidence>
<accession>A0A919E263</accession>
<reference evidence="2" key="1">
    <citation type="journal article" date="2014" name="Int. J. Syst. Evol. Microbiol.">
        <title>Complete genome sequence of Corynebacterium casei LMG S-19264T (=DSM 44701T), isolated from a smear-ripened cheese.</title>
        <authorList>
            <consortium name="US DOE Joint Genome Institute (JGI-PGF)"/>
            <person name="Walter F."/>
            <person name="Albersmeier A."/>
            <person name="Kalinowski J."/>
            <person name="Ruckert C."/>
        </authorList>
    </citation>
    <scope>NUCLEOTIDE SEQUENCE</scope>
    <source>
        <strain evidence="2">JCM 3302</strain>
    </source>
</reference>
<sequence>MLCAVTYRPYPARGRALRQILRRHRNELPPGLLPPVAPLEEQGPAGEYRLSTRRR</sequence>
<proteinExistence type="predicted"/>
<evidence type="ECO:0000313" key="2">
    <source>
        <dbReference type="EMBL" id="GHF12017.1"/>
    </source>
</evidence>
<comment type="caution">
    <text evidence="2">The sequence shown here is derived from an EMBL/GenBank/DDBJ whole genome shotgun (WGS) entry which is preliminary data.</text>
</comment>
<evidence type="ECO:0000313" key="3">
    <source>
        <dbReference type="Proteomes" id="UP000641386"/>
    </source>
</evidence>
<protein>
    <submittedName>
        <fullName evidence="2">Uncharacterized protein</fullName>
    </submittedName>
</protein>
<reference evidence="2" key="2">
    <citation type="submission" date="2020-09" db="EMBL/GenBank/DDBJ databases">
        <authorList>
            <person name="Sun Q."/>
            <person name="Ohkuma M."/>
        </authorList>
    </citation>
    <scope>NUCLEOTIDE SEQUENCE</scope>
    <source>
        <strain evidence="2">JCM 3302</strain>
    </source>
</reference>